<keyword evidence="1" id="KW-0812">Transmembrane</keyword>
<reference evidence="2 3" key="1">
    <citation type="journal article" date="2016" name="Nat. Commun.">
        <title>Thousands of microbial genomes shed light on interconnected biogeochemical processes in an aquifer system.</title>
        <authorList>
            <person name="Anantharaman K."/>
            <person name="Brown C.T."/>
            <person name="Hug L.A."/>
            <person name="Sharon I."/>
            <person name="Castelle C.J."/>
            <person name="Probst A.J."/>
            <person name="Thomas B.C."/>
            <person name="Singh A."/>
            <person name="Wilkins M.J."/>
            <person name="Karaoz U."/>
            <person name="Brodie E.L."/>
            <person name="Williams K.H."/>
            <person name="Hubbard S.S."/>
            <person name="Banfield J.F."/>
        </authorList>
    </citation>
    <scope>NUCLEOTIDE SEQUENCE [LARGE SCALE GENOMIC DNA]</scope>
</reference>
<dbReference type="EMBL" id="MFZF01000022">
    <property type="protein sequence ID" value="OGK15944.1"/>
    <property type="molecule type" value="Genomic_DNA"/>
</dbReference>
<dbReference type="Proteomes" id="UP000178372">
    <property type="component" value="Unassembled WGS sequence"/>
</dbReference>
<dbReference type="AlphaFoldDB" id="A0A1F7GAN6"/>
<evidence type="ECO:0000313" key="2">
    <source>
        <dbReference type="EMBL" id="OGK15944.1"/>
    </source>
</evidence>
<organism evidence="2 3">
    <name type="scientific">Candidatus Roizmanbacteria bacterium RIFCSPHIGHO2_01_FULL_39_12b</name>
    <dbReference type="NCBI Taxonomy" id="1802030"/>
    <lineage>
        <taxon>Bacteria</taxon>
        <taxon>Candidatus Roizmaniibacteriota</taxon>
    </lineage>
</organism>
<protein>
    <submittedName>
        <fullName evidence="2">Uncharacterized protein</fullName>
    </submittedName>
</protein>
<feature type="transmembrane region" description="Helical" evidence="1">
    <location>
        <begin position="20"/>
        <end position="40"/>
    </location>
</feature>
<comment type="caution">
    <text evidence="2">The sequence shown here is derived from an EMBL/GenBank/DDBJ whole genome shotgun (WGS) entry which is preliminary data.</text>
</comment>
<accession>A0A1F7GAN6</accession>
<proteinExistence type="predicted"/>
<keyword evidence="1" id="KW-0472">Membrane</keyword>
<name>A0A1F7GAN6_9BACT</name>
<gene>
    <name evidence="2" type="ORF">A2690_00630</name>
</gene>
<sequence length="447" mass="48625">MEPTVQSTIQQQPVEGNKTLRFMTLLVIGVVGLIGAFFVVRNTFNLQNRAATQPPALSCIDNSTGSGYCEIKDIPEGVDLNDLYLTVVQTCTEKEASSTTIVYRQKVQSRGDKYSTRFDVLPGCTYKCQIEIGESGSKVCPGGDEKSLACLPTPTPKCEEECLDGSFKCTEQKDFTKPGLSASCPALNVQLINYLDPKQNSCPNSRPGEQLDCENDKVVVETNEPGKKRELTKEECLELKKSPPDGFLMRLHTAYLEGCRTYNIIAYHKDGSKLKVCENCQLKSGCPASCAPPVELDKDQLIDITINSKKDKLPKGFSPVKCGIIPNTDINCDVDINQNACGKTMTFIPRADGTLYLDDHYNDKPKVVITAKKNVPIQFTYDNAGHYDVVLSCGDPENNKVEAVCAKRVTVACGKDGGGTGTPTPPTPTLTPTPGLCPILKLEGVCI</sequence>
<evidence type="ECO:0000256" key="1">
    <source>
        <dbReference type="SAM" id="Phobius"/>
    </source>
</evidence>
<keyword evidence="1" id="KW-1133">Transmembrane helix</keyword>
<evidence type="ECO:0000313" key="3">
    <source>
        <dbReference type="Proteomes" id="UP000178372"/>
    </source>
</evidence>